<dbReference type="InterPro" id="IPR001944">
    <property type="entry name" value="Glycoside_Hdrlase_35"/>
</dbReference>
<dbReference type="EC" id="3.2.1.23" evidence="4"/>
<gene>
    <name evidence="4" type="ORF">T310_10309</name>
</gene>
<keyword evidence="1 4" id="KW-0378">Hydrolase</keyword>
<dbReference type="OrthoDB" id="1657402at2759"/>
<dbReference type="STRING" id="1408163.A0A0F4YES9"/>
<dbReference type="SUPFAM" id="SSF49785">
    <property type="entry name" value="Galactose-binding domain-like"/>
    <property type="match status" value="1"/>
</dbReference>
<proteinExistence type="predicted"/>
<feature type="domain" description="Beta-galactosidase galactose-binding" evidence="3">
    <location>
        <begin position="81"/>
        <end position="134"/>
    </location>
</feature>
<dbReference type="GeneID" id="25313370"/>
<dbReference type="GO" id="GO:0004565">
    <property type="term" value="F:beta-galactosidase activity"/>
    <property type="evidence" value="ECO:0007669"/>
    <property type="project" value="UniProtKB-EC"/>
</dbReference>
<dbReference type="InterPro" id="IPR008979">
    <property type="entry name" value="Galactose-bd-like_sf"/>
</dbReference>
<dbReference type="GO" id="GO:0005975">
    <property type="term" value="P:carbohydrate metabolic process"/>
    <property type="evidence" value="ECO:0007669"/>
    <property type="project" value="InterPro"/>
</dbReference>
<dbReference type="EMBL" id="LASV01000829">
    <property type="protein sequence ID" value="KKA16128.1"/>
    <property type="molecule type" value="Genomic_DNA"/>
</dbReference>
<dbReference type="Pfam" id="PF21467">
    <property type="entry name" value="BetaGal_gal-bd"/>
    <property type="match status" value="1"/>
</dbReference>
<dbReference type="Gene3D" id="2.60.120.260">
    <property type="entry name" value="Galactose-binding domain-like"/>
    <property type="match status" value="1"/>
</dbReference>
<name>A0A0F4YES9_RASE3</name>
<sequence>MVFVNGQRVGVIDRIYETPATVQVSLQKGRCAAAAGIVGNVTVGGTVLTNWAMHSLQLDELPISVLAPAAPPSNTSANIPPLFYRGLFQVDNAEGKPALNLDTFLSLPDGVKGVVWVNGHKLGRYWRIGPQQSL</sequence>
<evidence type="ECO:0000256" key="2">
    <source>
        <dbReference type="ARBA" id="ARBA00023295"/>
    </source>
</evidence>
<dbReference type="InterPro" id="IPR048913">
    <property type="entry name" value="BetaGal_gal-bd"/>
</dbReference>
<dbReference type="Proteomes" id="UP000053958">
    <property type="component" value="Unassembled WGS sequence"/>
</dbReference>
<protein>
    <submittedName>
        <fullName evidence="4">Beta-galactosidase</fullName>
        <ecNumber evidence="4">3.2.1.23</ecNumber>
    </submittedName>
</protein>
<reference evidence="4 5" key="1">
    <citation type="submission" date="2015-04" db="EMBL/GenBank/DDBJ databases">
        <authorList>
            <person name="Heijne W.H."/>
            <person name="Fedorova N.D."/>
            <person name="Nierman W.C."/>
            <person name="Vollebregt A.W."/>
            <person name="Zhao Z."/>
            <person name="Wu L."/>
            <person name="Kumar M."/>
            <person name="Stam H."/>
            <person name="van den Berg M.A."/>
            <person name="Pel H.J."/>
        </authorList>
    </citation>
    <scope>NUCLEOTIDE SEQUENCE [LARGE SCALE GENOMIC DNA]</scope>
    <source>
        <strain evidence="4 5">CBS 393.64</strain>
    </source>
</reference>
<dbReference type="PANTHER" id="PTHR23421">
    <property type="entry name" value="BETA-GALACTOSIDASE RELATED"/>
    <property type="match status" value="1"/>
</dbReference>
<evidence type="ECO:0000313" key="5">
    <source>
        <dbReference type="Proteomes" id="UP000053958"/>
    </source>
</evidence>
<keyword evidence="2 4" id="KW-0326">Glycosidase</keyword>
<evidence type="ECO:0000256" key="1">
    <source>
        <dbReference type="ARBA" id="ARBA00022801"/>
    </source>
</evidence>
<evidence type="ECO:0000259" key="3">
    <source>
        <dbReference type="Pfam" id="PF21467"/>
    </source>
</evidence>
<keyword evidence="5" id="KW-1185">Reference proteome</keyword>
<dbReference type="AlphaFoldDB" id="A0A0F4YES9"/>
<organism evidence="4 5">
    <name type="scientific">Rasamsonia emersonii (strain ATCC 16479 / CBS 393.64 / IMI 116815)</name>
    <dbReference type="NCBI Taxonomy" id="1408163"/>
    <lineage>
        <taxon>Eukaryota</taxon>
        <taxon>Fungi</taxon>
        <taxon>Dikarya</taxon>
        <taxon>Ascomycota</taxon>
        <taxon>Pezizomycotina</taxon>
        <taxon>Eurotiomycetes</taxon>
        <taxon>Eurotiomycetidae</taxon>
        <taxon>Eurotiales</taxon>
        <taxon>Trichocomaceae</taxon>
        <taxon>Rasamsonia</taxon>
    </lineage>
</organism>
<dbReference type="RefSeq" id="XP_013322740.1">
    <property type="nucleotide sequence ID" value="XM_013467286.1"/>
</dbReference>
<evidence type="ECO:0000313" key="4">
    <source>
        <dbReference type="EMBL" id="KKA16128.1"/>
    </source>
</evidence>
<accession>A0A0F4YES9</accession>
<comment type="caution">
    <text evidence="4">The sequence shown here is derived from an EMBL/GenBank/DDBJ whole genome shotgun (WGS) entry which is preliminary data.</text>
</comment>